<organism evidence="1 2">
    <name type="scientific">Scomber scombrus</name>
    <name type="common">Atlantic mackerel</name>
    <name type="synonym">Scomber vernalis</name>
    <dbReference type="NCBI Taxonomy" id="13677"/>
    <lineage>
        <taxon>Eukaryota</taxon>
        <taxon>Metazoa</taxon>
        <taxon>Chordata</taxon>
        <taxon>Craniata</taxon>
        <taxon>Vertebrata</taxon>
        <taxon>Euteleostomi</taxon>
        <taxon>Actinopterygii</taxon>
        <taxon>Neopterygii</taxon>
        <taxon>Teleostei</taxon>
        <taxon>Neoteleostei</taxon>
        <taxon>Acanthomorphata</taxon>
        <taxon>Pelagiaria</taxon>
        <taxon>Scombriformes</taxon>
        <taxon>Scombridae</taxon>
        <taxon>Scomber</taxon>
    </lineage>
</organism>
<accession>A0AAV1NHF6</accession>
<sequence length="176" mass="19563">MQFVYQRMFTNRNSYREEKDTEDPPVITSTQLAEEPKASAQTAELYPARGLTQPESAESATIMAFYCIIWRTFGNEALRFVASMCASSFNAVFVDFVNRCKGADEQHSTVEADLESHLACCQIQPGSAGYNNTVLIKAQTPSLKIIIFISPSKPWTLDSIGDADFYGVEKNKNPPS</sequence>
<dbReference type="Proteomes" id="UP001314229">
    <property type="component" value="Unassembled WGS sequence"/>
</dbReference>
<comment type="caution">
    <text evidence="1">The sequence shown here is derived from an EMBL/GenBank/DDBJ whole genome shotgun (WGS) entry which is preliminary data.</text>
</comment>
<evidence type="ECO:0000313" key="1">
    <source>
        <dbReference type="EMBL" id="CAK6958528.1"/>
    </source>
</evidence>
<reference evidence="1 2" key="1">
    <citation type="submission" date="2024-01" db="EMBL/GenBank/DDBJ databases">
        <authorList>
            <person name="Alioto T."/>
            <person name="Alioto T."/>
            <person name="Gomez Garrido J."/>
        </authorList>
    </citation>
    <scope>NUCLEOTIDE SEQUENCE [LARGE SCALE GENOMIC DNA]</scope>
</reference>
<evidence type="ECO:0000313" key="2">
    <source>
        <dbReference type="Proteomes" id="UP001314229"/>
    </source>
</evidence>
<protein>
    <submittedName>
        <fullName evidence="1">Unnamed protein product</fullName>
    </submittedName>
</protein>
<gene>
    <name evidence="1" type="ORF">FSCOSCO3_A032170</name>
</gene>
<dbReference type="AlphaFoldDB" id="A0AAV1NHF6"/>
<proteinExistence type="predicted"/>
<dbReference type="EMBL" id="CAWUFR010000034">
    <property type="protein sequence ID" value="CAK6958528.1"/>
    <property type="molecule type" value="Genomic_DNA"/>
</dbReference>
<keyword evidence="2" id="KW-1185">Reference proteome</keyword>
<name>A0AAV1NHF6_SCOSC</name>